<feature type="region of interest" description="Disordered" evidence="1">
    <location>
        <begin position="1"/>
        <end position="42"/>
    </location>
</feature>
<name>A0A316TKN8_9ACTN</name>
<evidence type="ECO:0000313" key="2">
    <source>
        <dbReference type="EMBL" id="PWN04338.1"/>
    </source>
</evidence>
<dbReference type="EMBL" id="QGDD01000001">
    <property type="protein sequence ID" value="PWN04338.1"/>
    <property type="molecule type" value="Genomic_DNA"/>
</dbReference>
<feature type="region of interest" description="Disordered" evidence="1">
    <location>
        <begin position="101"/>
        <end position="149"/>
    </location>
</feature>
<reference evidence="2 3" key="1">
    <citation type="submission" date="2018-05" db="EMBL/GenBank/DDBJ databases">
        <title>Nocardioides silvaticus genome.</title>
        <authorList>
            <person name="Li C."/>
            <person name="Wang G."/>
        </authorList>
    </citation>
    <scope>NUCLEOTIDE SEQUENCE [LARGE SCALE GENOMIC DNA]</scope>
    <source>
        <strain evidence="2 3">CCTCC AB 2018079</strain>
    </source>
</reference>
<gene>
    <name evidence="2" type="ORF">DJ010_01455</name>
</gene>
<accession>A0A316TKN8</accession>
<sequence>MTVRVHVDTSEDRMSQQTIKQQARRTAREMAEKRRREREERERRVIDLAERVMVAIGERDAAVAETEKRAGQALRELTEREGLSLGEAVEWCGETITVREATRLRRLAGEPQAGDDGEQDSDRDGAQGGDDAALAAAGSGGAGAGSSAG</sequence>
<feature type="compositionally biased region" description="Basic and acidic residues" evidence="1">
    <location>
        <begin position="1"/>
        <end position="14"/>
    </location>
</feature>
<dbReference type="Proteomes" id="UP000245507">
    <property type="component" value="Unassembled WGS sequence"/>
</dbReference>
<evidence type="ECO:0000256" key="1">
    <source>
        <dbReference type="SAM" id="MobiDB-lite"/>
    </source>
</evidence>
<protein>
    <submittedName>
        <fullName evidence="2">Uncharacterized protein</fullName>
    </submittedName>
</protein>
<dbReference type="AlphaFoldDB" id="A0A316TKN8"/>
<comment type="caution">
    <text evidence="2">The sequence shown here is derived from an EMBL/GenBank/DDBJ whole genome shotgun (WGS) entry which is preliminary data.</text>
</comment>
<feature type="compositionally biased region" description="Gly residues" evidence="1">
    <location>
        <begin position="138"/>
        <end position="149"/>
    </location>
</feature>
<keyword evidence="3" id="KW-1185">Reference proteome</keyword>
<organism evidence="2 3">
    <name type="scientific">Nocardioides silvaticus</name>
    <dbReference type="NCBI Taxonomy" id="2201891"/>
    <lineage>
        <taxon>Bacteria</taxon>
        <taxon>Bacillati</taxon>
        <taxon>Actinomycetota</taxon>
        <taxon>Actinomycetes</taxon>
        <taxon>Propionibacteriales</taxon>
        <taxon>Nocardioidaceae</taxon>
        <taxon>Nocardioides</taxon>
    </lineage>
</organism>
<feature type="compositionally biased region" description="Basic and acidic residues" evidence="1">
    <location>
        <begin position="26"/>
        <end position="42"/>
    </location>
</feature>
<evidence type="ECO:0000313" key="3">
    <source>
        <dbReference type="Proteomes" id="UP000245507"/>
    </source>
</evidence>
<dbReference type="OrthoDB" id="4871190at2"/>
<proteinExistence type="predicted"/>